<comment type="caution">
    <text evidence="3">The sequence shown here is derived from an EMBL/GenBank/DDBJ whole genome shotgun (WGS) entry which is preliminary data.</text>
</comment>
<dbReference type="Proteomes" id="UP001180825">
    <property type="component" value="Unassembled WGS sequence"/>
</dbReference>
<feature type="domain" description="DUF305" evidence="2">
    <location>
        <begin position="27"/>
        <end position="110"/>
    </location>
</feature>
<dbReference type="InterPro" id="IPR005183">
    <property type="entry name" value="DUF305_CopM-like"/>
</dbReference>
<dbReference type="Pfam" id="PF03713">
    <property type="entry name" value="DUF305"/>
    <property type="match status" value="1"/>
</dbReference>
<dbReference type="InterPro" id="IPR012347">
    <property type="entry name" value="Ferritin-like"/>
</dbReference>
<dbReference type="PANTHER" id="PTHR36933">
    <property type="entry name" value="SLL0788 PROTEIN"/>
    <property type="match status" value="1"/>
</dbReference>
<evidence type="ECO:0000313" key="3">
    <source>
        <dbReference type="EMBL" id="MDR7334663.1"/>
    </source>
</evidence>
<dbReference type="EMBL" id="JAVDXV010000008">
    <property type="protein sequence ID" value="MDR7334663.1"/>
    <property type="molecule type" value="Genomic_DNA"/>
</dbReference>
<proteinExistence type="predicted"/>
<evidence type="ECO:0000256" key="1">
    <source>
        <dbReference type="SAM" id="SignalP"/>
    </source>
</evidence>
<dbReference type="RefSeq" id="WP_310331251.1">
    <property type="nucleotide sequence ID" value="NZ_JAVDXV010000008.1"/>
</dbReference>
<keyword evidence="4" id="KW-1185">Reference proteome</keyword>
<gene>
    <name evidence="3" type="ORF">J2X21_003827</name>
</gene>
<evidence type="ECO:0000313" key="4">
    <source>
        <dbReference type="Proteomes" id="UP001180825"/>
    </source>
</evidence>
<keyword evidence="1" id="KW-0732">Signal</keyword>
<sequence length="114" mass="12498">MNRSVAALRLALCSTGLILAMSGAATAQSANHGSELMHKSMMSGMQQMQGMKMTGDTDKDFAMMMKMHHQQALDMAKVQVAHGKSPELKAMAEKMIKDQSKEIAQLEAWLQKSK</sequence>
<accession>A0ABU2ADI7</accession>
<evidence type="ECO:0000259" key="2">
    <source>
        <dbReference type="Pfam" id="PF03713"/>
    </source>
</evidence>
<reference evidence="3 4" key="1">
    <citation type="submission" date="2023-07" db="EMBL/GenBank/DDBJ databases">
        <title>Sorghum-associated microbial communities from plants grown in Nebraska, USA.</title>
        <authorList>
            <person name="Schachtman D."/>
        </authorList>
    </citation>
    <scope>NUCLEOTIDE SEQUENCE [LARGE SCALE GENOMIC DNA]</scope>
    <source>
        <strain evidence="3 4">BE316</strain>
    </source>
</reference>
<name>A0ABU2ADI7_9BURK</name>
<feature type="chain" id="PRO_5045528531" evidence="1">
    <location>
        <begin position="28"/>
        <end position="114"/>
    </location>
</feature>
<dbReference type="Gene3D" id="1.20.1260.10">
    <property type="match status" value="1"/>
</dbReference>
<feature type="signal peptide" evidence="1">
    <location>
        <begin position="1"/>
        <end position="27"/>
    </location>
</feature>
<dbReference type="PANTHER" id="PTHR36933:SF1">
    <property type="entry name" value="SLL0788 PROTEIN"/>
    <property type="match status" value="1"/>
</dbReference>
<protein>
    <submittedName>
        <fullName evidence="3">Uncharacterized protein (DUF305 family)</fullName>
    </submittedName>
</protein>
<organism evidence="3 4">
    <name type="scientific">Roseateles asaccharophilus</name>
    <dbReference type="NCBI Taxonomy" id="582607"/>
    <lineage>
        <taxon>Bacteria</taxon>
        <taxon>Pseudomonadati</taxon>
        <taxon>Pseudomonadota</taxon>
        <taxon>Betaproteobacteria</taxon>
        <taxon>Burkholderiales</taxon>
        <taxon>Sphaerotilaceae</taxon>
        <taxon>Roseateles</taxon>
    </lineage>
</organism>